<comment type="caution">
    <text evidence="9">The sequence shown here is derived from an EMBL/GenBank/DDBJ whole genome shotgun (WGS) entry which is preliminary data.</text>
</comment>
<dbReference type="Gene3D" id="3.30.200.20">
    <property type="entry name" value="Phosphorylase Kinase, domain 1"/>
    <property type="match status" value="1"/>
</dbReference>
<dbReference type="GO" id="GO:0005524">
    <property type="term" value="F:ATP binding"/>
    <property type="evidence" value="ECO:0007669"/>
    <property type="project" value="UniProtKB-KW"/>
</dbReference>
<dbReference type="SUPFAM" id="SSF56112">
    <property type="entry name" value="Protein kinase-like (PK-like)"/>
    <property type="match status" value="1"/>
</dbReference>
<gene>
    <name evidence="9" type="primary">mtnK_6</name>
    <name evidence="9" type="ORF">SDC9_109028</name>
</gene>
<dbReference type="Gene3D" id="3.90.1200.10">
    <property type="match status" value="1"/>
</dbReference>
<keyword evidence="6 9" id="KW-0418">Kinase</keyword>
<evidence type="ECO:0000256" key="7">
    <source>
        <dbReference type="ARBA" id="ARBA00022840"/>
    </source>
</evidence>
<feature type="domain" description="Aminoglycoside phosphotransferase" evidence="8">
    <location>
        <begin position="35"/>
        <end position="280"/>
    </location>
</feature>
<accession>A0A645B9Q7</accession>
<proteinExistence type="inferred from homology"/>
<dbReference type="AlphaFoldDB" id="A0A645B9Q7"/>
<evidence type="ECO:0000313" key="9">
    <source>
        <dbReference type="EMBL" id="MPM62162.1"/>
    </source>
</evidence>
<comment type="subunit">
    <text evidence="2">Homodimer.</text>
</comment>
<sequence>MSRFDRYFLMGIGDVIEYTLEKMPDIAWNREAMQAKEIGDGNLNYVFRVWDDKGHSVIVKHAGEALRISAEMKVSVDRNRIESEILQLQNLYAPGLVPEIYMYDTVMSACIMEDLSDHELMRYALMKHKNFPRFAEDITTYMVNTLLKSTDVVMEHKAKKALVKSFINPELCEITEDLVLTEPYNDRNGRNLVFEPNRAFVQRELYDDKQLHLEVAKIKFDFMNNAQALLHGDLHTGSIFVREDSTRVFDPEFAFFGPIGYDVGNVIANLIFAWDNGQAAGNHAFCDWVLKTIAEVIDLFKQKFLKAFDELATDPMARVEGFKEQYLDSVLSDTAAFTGTELNRRTVGMAQVKDVTTIADPVKRAYAERLNILCAKDCIMNRKQFKQGSDYVSAMMRAAKAAG</sequence>
<dbReference type="Pfam" id="PF01636">
    <property type="entry name" value="APH"/>
    <property type="match status" value="1"/>
</dbReference>
<dbReference type="PIRSF" id="PIRSF031134">
    <property type="entry name" value="MTRK"/>
    <property type="match status" value="1"/>
</dbReference>
<evidence type="ECO:0000256" key="6">
    <source>
        <dbReference type="ARBA" id="ARBA00022777"/>
    </source>
</evidence>
<name>A0A645B9Q7_9ZZZZ</name>
<reference evidence="9" key="1">
    <citation type="submission" date="2019-08" db="EMBL/GenBank/DDBJ databases">
        <authorList>
            <person name="Kucharzyk K."/>
            <person name="Murdoch R.W."/>
            <person name="Higgins S."/>
            <person name="Loffler F."/>
        </authorList>
    </citation>
    <scope>NUCLEOTIDE SEQUENCE</scope>
</reference>
<dbReference type="EC" id="2.7.1.100" evidence="3"/>
<protein>
    <recommendedName>
        <fullName evidence="3">S-methyl-5-thioribose kinase</fullName>
        <ecNumber evidence="3">2.7.1.100</ecNumber>
    </recommendedName>
</protein>
<keyword evidence="4 9" id="KW-0808">Transferase</keyword>
<dbReference type="InterPro" id="IPR009212">
    <property type="entry name" value="Methylthioribose_kinase"/>
</dbReference>
<dbReference type="InterPro" id="IPR002575">
    <property type="entry name" value="Aminoglycoside_PTrfase"/>
</dbReference>
<dbReference type="PANTHER" id="PTHR34273">
    <property type="entry name" value="METHYLTHIORIBOSE KINASE"/>
    <property type="match status" value="1"/>
</dbReference>
<evidence type="ECO:0000256" key="4">
    <source>
        <dbReference type="ARBA" id="ARBA00022679"/>
    </source>
</evidence>
<dbReference type="InterPro" id="IPR011009">
    <property type="entry name" value="Kinase-like_dom_sf"/>
</dbReference>
<evidence type="ECO:0000256" key="1">
    <source>
        <dbReference type="ARBA" id="ARBA00010165"/>
    </source>
</evidence>
<evidence type="ECO:0000256" key="2">
    <source>
        <dbReference type="ARBA" id="ARBA00011738"/>
    </source>
</evidence>
<evidence type="ECO:0000259" key="8">
    <source>
        <dbReference type="Pfam" id="PF01636"/>
    </source>
</evidence>
<evidence type="ECO:0000256" key="3">
    <source>
        <dbReference type="ARBA" id="ARBA00012128"/>
    </source>
</evidence>
<dbReference type="PANTHER" id="PTHR34273:SF2">
    <property type="entry name" value="METHYLTHIORIBOSE KINASE"/>
    <property type="match status" value="1"/>
</dbReference>
<evidence type="ECO:0000256" key="5">
    <source>
        <dbReference type="ARBA" id="ARBA00022741"/>
    </source>
</evidence>
<dbReference type="GO" id="GO:0046522">
    <property type="term" value="F:S-methyl-5-thioribose kinase activity"/>
    <property type="evidence" value="ECO:0007669"/>
    <property type="project" value="UniProtKB-EC"/>
</dbReference>
<dbReference type="EMBL" id="VSSQ01018723">
    <property type="protein sequence ID" value="MPM62162.1"/>
    <property type="molecule type" value="Genomic_DNA"/>
</dbReference>
<dbReference type="GO" id="GO:0009086">
    <property type="term" value="P:methionine biosynthetic process"/>
    <property type="evidence" value="ECO:0007669"/>
    <property type="project" value="InterPro"/>
</dbReference>
<keyword evidence="7" id="KW-0067">ATP-binding</keyword>
<comment type="similarity">
    <text evidence="1">Belongs to the methylthioribose kinase family.</text>
</comment>
<dbReference type="NCBIfam" id="TIGR01767">
    <property type="entry name" value="MTRK"/>
    <property type="match status" value="1"/>
</dbReference>
<keyword evidence="5" id="KW-0547">Nucleotide-binding</keyword>
<organism evidence="9">
    <name type="scientific">bioreactor metagenome</name>
    <dbReference type="NCBI Taxonomy" id="1076179"/>
    <lineage>
        <taxon>unclassified sequences</taxon>
        <taxon>metagenomes</taxon>
        <taxon>ecological metagenomes</taxon>
    </lineage>
</organism>